<dbReference type="Pfam" id="PF00226">
    <property type="entry name" value="DnaJ"/>
    <property type="match status" value="1"/>
</dbReference>
<dbReference type="CDD" id="cd06257">
    <property type="entry name" value="DnaJ"/>
    <property type="match status" value="1"/>
</dbReference>
<dbReference type="Gene3D" id="2.60.260.20">
    <property type="entry name" value="Urease metallochaperone UreE, N-terminal domain"/>
    <property type="match status" value="2"/>
</dbReference>
<dbReference type="InterPro" id="IPR018253">
    <property type="entry name" value="DnaJ_domain_CS"/>
</dbReference>
<keyword evidence="4" id="KW-1185">Reference proteome</keyword>
<keyword evidence="1" id="KW-0143">Chaperone</keyword>
<reference evidence="3 4" key="1">
    <citation type="journal article" date="2007" name="Science">
        <title>Sea anemone genome reveals ancestral eumetazoan gene repertoire and genomic organization.</title>
        <authorList>
            <person name="Putnam N.H."/>
            <person name="Srivastava M."/>
            <person name="Hellsten U."/>
            <person name="Dirks B."/>
            <person name="Chapman J."/>
            <person name="Salamov A."/>
            <person name="Terry A."/>
            <person name="Shapiro H."/>
            <person name="Lindquist E."/>
            <person name="Kapitonov V.V."/>
            <person name="Jurka J."/>
            <person name="Genikhovich G."/>
            <person name="Grigoriev I.V."/>
            <person name="Lucas S.M."/>
            <person name="Steele R.E."/>
            <person name="Finnerty J.R."/>
            <person name="Technau U."/>
            <person name="Martindale M.Q."/>
            <person name="Rokhsar D.S."/>
        </authorList>
    </citation>
    <scope>NUCLEOTIDE SEQUENCE [LARGE SCALE GENOMIC DNA]</scope>
    <source>
        <strain evidence="4">CH2 X CH6</strain>
    </source>
</reference>
<dbReference type="Gene3D" id="1.10.287.110">
    <property type="entry name" value="DnaJ domain"/>
    <property type="match status" value="1"/>
</dbReference>
<dbReference type="SUPFAM" id="SSF46565">
    <property type="entry name" value="Chaperone J-domain"/>
    <property type="match status" value="1"/>
</dbReference>
<dbReference type="PhylomeDB" id="A7SWL1"/>
<dbReference type="InterPro" id="IPR001623">
    <property type="entry name" value="DnaJ_domain"/>
</dbReference>
<dbReference type="InterPro" id="IPR051339">
    <property type="entry name" value="DnaJ_subfamily_B"/>
</dbReference>
<dbReference type="EMBL" id="DS469862">
    <property type="protein sequence ID" value="EDO31903.1"/>
    <property type="molecule type" value="Genomic_DNA"/>
</dbReference>
<accession>A7SWL1</accession>
<dbReference type="PRINTS" id="PR00625">
    <property type="entry name" value="JDOMAIN"/>
</dbReference>
<dbReference type="STRING" id="45351.A7SWL1"/>
<name>A7SWL1_NEMVE</name>
<dbReference type="OrthoDB" id="550424at2759"/>
<dbReference type="KEGG" id="nve:5502872"/>
<dbReference type="FunFam" id="2.60.260.20:FF:000013">
    <property type="entry name" value="DnaJ subfamily B member 11"/>
    <property type="match status" value="1"/>
</dbReference>
<proteinExistence type="predicted"/>
<evidence type="ECO:0000259" key="2">
    <source>
        <dbReference type="PROSITE" id="PS50076"/>
    </source>
</evidence>
<dbReference type="GO" id="GO:0051087">
    <property type="term" value="F:protein-folding chaperone binding"/>
    <property type="evidence" value="ECO:0000318"/>
    <property type="project" value="GO_Central"/>
</dbReference>
<dbReference type="PROSITE" id="PS50076">
    <property type="entry name" value="DNAJ_2"/>
    <property type="match status" value="1"/>
</dbReference>
<dbReference type="InterPro" id="IPR002939">
    <property type="entry name" value="DnaJ_C"/>
</dbReference>
<dbReference type="GO" id="GO:0005829">
    <property type="term" value="C:cytosol"/>
    <property type="evidence" value="ECO:0000318"/>
    <property type="project" value="GO_Central"/>
</dbReference>
<dbReference type="InParanoid" id="A7SWL1"/>
<evidence type="ECO:0000313" key="3">
    <source>
        <dbReference type="EMBL" id="EDO31903.1"/>
    </source>
</evidence>
<dbReference type="Pfam" id="PF01556">
    <property type="entry name" value="DnaJ_C"/>
    <property type="match status" value="1"/>
</dbReference>
<gene>
    <name evidence="3" type="ORF">NEMVEDRAFT_v1g218610</name>
</gene>
<dbReference type="GO" id="GO:0051082">
    <property type="term" value="F:unfolded protein binding"/>
    <property type="evidence" value="ECO:0000318"/>
    <property type="project" value="GO_Central"/>
</dbReference>
<organism evidence="3 4">
    <name type="scientific">Nematostella vectensis</name>
    <name type="common">Starlet sea anemone</name>
    <dbReference type="NCBI Taxonomy" id="45351"/>
    <lineage>
        <taxon>Eukaryota</taxon>
        <taxon>Metazoa</taxon>
        <taxon>Cnidaria</taxon>
        <taxon>Anthozoa</taxon>
        <taxon>Hexacorallia</taxon>
        <taxon>Actiniaria</taxon>
        <taxon>Edwardsiidae</taxon>
        <taxon>Nematostella</taxon>
    </lineage>
</organism>
<evidence type="ECO:0000256" key="1">
    <source>
        <dbReference type="ARBA" id="ARBA00023186"/>
    </source>
</evidence>
<dbReference type="Proteomes" id="UP000001593">
    <property type="component" value="Unassembled WGS sequence"/>
</dbReference>
<dbReference type="PANTHER" id="PTHR24078">
    <property type="entry name" value="DNAJ HOMOLOG SUBFAMILY C MEMBER"/>
    <property type="match status" value="1"/>
</dbReference>
<feature type="domain" description="J" evidence="2">
    <location>
        <begin position="4"/>
        <end position="66"/>
    </location>
</feature>
<dbReference type="HOGENOM" id="CLU_017633_0_0_1"/>
<dbReference type="PROSITE" id="PS00636">
    <property type="entry name" value="DNAJ_1"/>
    <property type="match status" value="1"/>
</dbReference>
<sequence length="343" mass="39717">MESNYYEVLGVERNATTDDIRRAYRRLALKYHPDKNAGTEENFKEVSEAYEVLCDPQQRERFDKKFAPDTFRYSYSKRATSFDYEVNCGGFRNSHFSCTTEEAKRMFSRSFCDEDFSDLIGGFGDFGLFSREKSRKSSRYDDFFNEFKDEMDFETPFKKFKVQDPPIERDLLIGLEELLRGSTKRMKLSRKIFQDGLSSKTEEKTLIVNIKPGWKQGTRIVFPREGDRRPGKDPSDIVFKIKDKPHRHFTRDKDNNLIYKATVSLRTALGGMNIHVPSLCGEVIDLENKGIIQPGMVRTIKGEGLPIPGNPSVRADMIVEFDVHFPNFLSREQRQGLLDFLPG</sequence>
<protein>
    <recommendedName>
        <fullName evidence="2">J domain-containing protein</fullName>
    </recommendedName>
</protein>
<dbReference type="CDD" id="cd10747">
    <property type="entry name" value="DnaJ_C"/>
    <property type="match status" value="1"/>
</dbReference>
<dbReference type="FunFam" id="2.60.260.20:FF:000002">
    <property type="entry name" value="Dnaj homolog subfamily b member"/>
    <property type="match status" value="1"/>
</dbReference>
<dbReference type="AlphaFoldDB" id="A7SWL1"/>
<dbReference type="SMART" id="SM00271">
    <property type="entry name" value="DnaJ"/>
    <property type="match status" value="1"/>
</dbReference>
<dbReference type="SUPFAM" id="SSF49493">
    <property type="entry name" value="HSP40/DnaJ peptide-binding domain"/>
    <property type="match status" value="2"/>
</dbReference>
<dbReference type="PANTHER" id="PTHR24078:SF553">
    <property type="entry name" value="DNAJ HOMOLOG SUBFAMILY B MEMBER 5"/>
    <property type="match status" value="1"/>
</dbReference>
<dbReference type="GO" id="GO:0006457">
    <property type="term" value="P:protein folding"/>
    <property type="evidence" value="ECO:0007669"/>
    <property type="project" value="InterPro"/>
</dbReference>
<dbReference type="eggNOG" id="KOG0714">
    <property type="taxonomic scope" value="Eukaryota"/>
</dbReference>
<evidence type="ECO:0000313" key="4">
    <source>
        <dbReference type="Proteomes" id="UP000001593"/>
    </source>
</evidence>
<dbReference type="OMA" id="LANEGWP"/>
<dbReference type="InterPro" id="IPR008971">
    <property type="entry name" value="HSP40/DnaJ_pept-bd"/>
</dbReference>
<dbReference type="InterPro" id="IPR036869">
    <property type="entry name" value="J_dom_sf"/>
</dbReference>